<evidence type="ECO:0000256" key="3">
    <source>
        <dbReference type="ARBA" id="ARBA00022692"/>
    </source>
</evidence>
<feature type="transmembrane region" description="Helical" evidence="6">
    <location>
        <begin position="201"/>
        <end position="228"/>
    </location>
</feature>
<dbReference type="PANTHER" id="PTHR43124">
    <property type="entry name" value="PURINE EFFLUX PUMP PBUE"/>
    <property type="match status" value="1"/>
</dbReference>
<evidence type="ECO:0000259" key="7">
    <source>
        <dbReference type="PROSITE" id="PS50850"/>
    </source>
</evidence>
<protein>
    <submittedName>
        <fullName evidence="8">Major facilitator superfamily permease</fullName>
    </submittedName>
</protein>
<dbReference type="RefSeq" id="WP_081143093.1">
    <property type="nucleotide sequence ID" value="NZ_CP015363.1"/>
</dbReference>
<feature type="transmembrane region" description="Helical" evidence="6">
    <location>
        <begin position="270"/>
        <end position="290"/>
    </location>
</feature>
<keyword evidence="9" id="KW-1185">Reference proteome</keyword>
<dbReference type="STRING" id="74969.FAD_1791"/>
<evidence type="ECO:0000256" key="1">
    <source>
        <dbReference type="ARBA" id="ARBA00004651"/>
    </source>
</evidence>
<feature type="transmembrane region" description="Helical" evidence="6">
    <location>
        <begin position="42"/>
        <end position="62"/>
    </location>
</feature>
<organism evidence="8 9">
    <name type="scientific">Ferroplasma acidiphilum</name>
    <dbReference type="NCBI Taxonomy" id="74969"/>
    <lineage>
        <taxon>Archaea</taxon>
        <taxon>Methanobacteriati</taxon>
        <taxon>Thermoplasmatota</taxon>
        <taxon>Thermoplasmata</taxon>
        <taxon>Thermoplasmatales</taxon>
        <taxon>Ferroplasmaceae</taxon>
        <taxon>Ferroplasma</taxon>
    </lineage>
</organism>
<evidence type="ECO:0000313" key="8">
    <source>
        <dbReference type="EMBL" id="ARD85630.1"/>
    </source>
</evidence>
<dbReference type="PANTHER" id="PTHR43124:SF3">
    <property type="entry name" value="CHLORAMPHENICOL EFFLUX PUMP RV0191"/>
    <property type="match status" value="1"/>
</dbReference>
<dbReference type="KEGG" id="fai:FAD_1791"/>
<feature type="transmembrane region" description="Helical" evidence="6">
    <location>
        <begin position="131"/>
        <end position="152"/>
    </location>
</feature>
<evidence type="ECO:0000256" key="2">
    <source>
        <dbReference type="ARBA" id="ARBA00022475"/>
    </source>
</evidence>
<dbReference type="GeneID" id="31677281"/>
<evidence type="ECO:0000313" key="9">
    <source>
        <dbReference type="Proteomes" id="UP000192050"/>
    </source>
</evidence>
<keyword evidence="4 6" id="KW-1133">Transmembrane helix</keyword>
<dbReference type="InterPro" id="IPR020846">
    <property type="entry name" value="MFS_dom"/>
</dbReference>
<dbReference type="GO" id="GO:0005886">
    <property type="term" value="C:plasma membrane"/>
    <property type="evidence" value="ECO:0007669"/>
    <property type="project" value="UniProtKB-SubCell"/>
</dbReference>
<feature type="transmembrane region" description="Helical" evidence="6">
    <location>
        <begin position="97"/>
        <end position="119"/>
    </location>
</feature>
<feature type="domain" description="Major facilitator superfamily (MFS) profile" evidence="7">
    <location>
        <begin position="1"/>
        <end position="384"/>
    </location>
</feature>
<feature type="transmembrane region" description="Helical" evidence="6">
    <location>
        <begin position="74"/>
        <end position="91"/>
    </location>
</feature>
<sequence>MNYGTRAGLVHTARALYALNWMDMAPALEYIKTDMNLTVVELGTLVTAFYVGIAVFQVLGGYLSSYIGDKTTSLIGLLFVSIFAITSGLSVNFTELIVSRFFAGLSAALFFSPALSLLASIVPENKYAFHIGIYNGAFNVGGGVGIIGWAILDQYMGYRIPFIIAGVLTLALFFVLVFLFRNIENIKTNKSDIFASFKKVFSNRIIILVAFIGIAAMVAETILGQFFVYYLESIKYSVDLAGSISSLYLLIGFLGGVLGGYHFSRTKYKIGTFLAINIVLSILLILIGFIHYYIFIIIIAIAMGMITVYGMSITYTLVRYLARRDLVSLTLSFVNTLQLLVAVAVPVIFTIIVSQYNYELAWVSMGILGLIFVPLIFLAKGNLIKVVPS</sequence>
<dbReference type="Pfam" id="PF07690">
    <property type="entry name" value="MFS_1"/>
    <property type="match status" value="1"/>
</dbReference>
<keyword evidence="5 6" id="KW-0472">Membrane</keyword>
<feature type="transmembrane region" description="Helical" evidence="6">
    <location>
        <begin position="296"/>
        <end position="318"/>
    </location>
</feature>
<evidence type="ECO:0000256" key="5">
    <source>
        <dbReference type="ARBA" id="ARBA00023136"/>
    </source>
</evidence>
<dbReference type="SUPFAM" id="SSF103473">
    <property type="entry name" value="MFS general substrate transporter"/>
    <property type="match status" value="1"/>
</dbReference>
<evidence type="ECO:0000256" key="6">
    <source>
        <dbReference type="SAM" id="Phobius"/>
    </source>
</evidence>
<gene>
    <name evidence="8" type="ORF">FAD_1791</name>
</gene>
<dbReference type="Proteomes" id="UP000192050">
    <property type="component" value="Chromosome"/>
</dbReference>
<dbReference type="InterPro" id="IPR050189">
    <property type="entry name" value="MFS_Efflux_Transporters"/>
</dbReference>
<comment type="subcellular location">
    <subcellularLocation>
        <location evidence="1">Cell membrane</location>
        <topology evidence="1">Multi-pass membrane protein</topology>
    </subcellularLocation>
</comment>
<name>A0A1V0N650_9ARCH</name>
<dbReference type="GO" id="GO:0022857">
    <property type="term" value="F:transmembrane transporter activity"/>
    <property type="evidence" value="ECO:0007669"/>
    <property type="project" value="InterPro"/>
</dbReference>
<feature type="transmembrane region" description="Helical" evidence="6">
    <location>
        <begin position="330"/>
        <end position="354"/>
    </location>
</feature>
<keyword evidence="2" id="KW-1003">Cell membrane</keyword>
<accession>A0A1V0N650</accession>
<dbReference type="Gene3D" id="1.20.1250.20">
    <property type="entry name" value="MFS general substrate transporter like domains"/>
    <property type="match status" value="1"/>
</dbReference>
<dbReference type="EMBL" id="CP015363">
    <property type="protein sequence ID" value="ARD85630.1"/>
    <property type="molecule type" value="Genomic_DNA"/>
</dbReference>
<dbReference type="InterPro" id="IPR036259">
    <property type="entry name" value="MFS_trans_sf"/>
</dbReference>
<feature type="transmembrane region" description="Helical" evidence="6">
    <location>
        <begin position="240"/>
        <end position="263"/>
    </location>
</feature>
<dbReference type="PROSITE" id="PS50850">
    <property type="entry name" value="MFS"/>
    <property type="match status" value="1"/>
</dbReference>
<dbReference type="AlphaFoldDB" id="A0A1V0N650"/>
<evidence type="ECO:0000256" key="4">
    <source>
        <dbReference type="ARBA" id="ARBA00022989"/>
    </source>
</evidence>
<dbReference type="InterPro" id="IPR011701">
    <property type="entry name" value="MFS"/>
</dbReference>
<keyword evidence="3 6" id="KW-0812">Transmembrane</keyword>
<reference evidence="8 9" key="1">
    <citation type="submission" date="2011-10" db="EMBL/GenBank/DDBJ databases">
        <title>Metabolic and evolutionary patterns in the extreme acidophile Ferroplasma acidiphilum.</title>
        <authorList>
            <person name="Golyshina O.V."/>
            <person name="Kozyavkin S.A."/>
            <person name="Tatusov R.L."/>
            <person name="Slesarev A.I."/>
            <person name="Golyshin P.N."/>
        </authorList>
    </citation>
    <scope>NUCLEOTIDE SEQUENCE [LARGE SCALE GENOMIC DNA]</scope>
    <source>
        <strain evidence="9">Y</strain>
    </source>
</reference>
<proteinExistence type="predicted"/>
<dbReference type="OrthoDB" id="200998at2157"/>
<feature type="transmembrane region" description="Helical" evidence="6">
    <location>
        <begin position="360"/>
        <end position="379"/>
    </location>
</feature>
<feature type="transmembrane region" description="Helical" evidence="6">
    <location>
        <begin position="158"/>
        <end position="180"/>
    </location>
</feature>